<dbReference type="Pfam" id="PF01810">
    <property type="entry name" value="LysE"/>
    <property type="match status" value="1"/>
</dbReference>
<comment type="subcellular location">
    <subcellularLocation>
        <location evidence="1">Cell membrane</location>
        <topology evidence="1">Multi-pass membrane protein</topology>
    </subcellularLocation>
</comment>
<organism evidence="8 9">
    <name type="scientific">Shewanella surugensis</name>
    <dbReference type="NCBI Taxonomy" id="212020"/>
    <lineage>
        <taxon>Bacteria</taxon>
        <taxon>Pseudomonadati</taxon>
        <taxon>Pseudomonadota</taxon>
        <taxon>Gammaproteobacteria</taxon>
        <taxon>Alteromonadales</taxon>
        <taxon>Shewanellaceae</taxon>
        <taxon>Shewanella</taxon>
    </lineage>
</organism>
<comment type="caution">
    <text evidence="8">The sequence shown here is derived from an EMBL/GenBank/DDBJ whole genome shotgun (WGS) entry which is preliminary data.</text>
</comment>
<reference evidence="8 9" key="1">
    <citation type="submission" date="2022-01" db="EMBL/GenBank/DDBJ databases">
        <title>Whole genome-based taxonomy of the Shewanellaceae.</title>
        <authorList>
            <person name="Martin-Rodriguez A.J."/>
        </authorList>
    </citation>
    <scope>NUCLEOTIDE SEQUENCE [LARGE SCALE GENOMIC DNA]</scope>
    <source>
        <strain evidence="8 9">DSM 17177</strain>
    </source>
</reference>
<keyword evidence="9" id="KW-1185">Reference proteome</keyword>
<evidence type="ECO:0000256" key="5">
    <source>
        <dbReference type="ARBA" id="ARBA00022989"/>
    </source>
</evidence>
<evidence type="ECO:0000313" key="9">
    <source>
        <dbReference type="Proteomes" id="UP001203423"/>
    </source>
</evidence>
<evidence type="ECO:0000256" key="1">
    <source>
        <dbReference type="ARBA" id="ARBA00004651"/>
    </source>
</evidence>
<keyword evidence="6 7" id="KW-0472">Membrane</keyword>
<feature type="transmembrane region" description="Helical" evidence="7">
    <location>
        <begin position="150"/>
        <end position="175"/>
    </location>
</feature>
<evidence type="ECO:0000256" key="6">
    <source>
        <dbReference type="ARBA" id="ARBA00023136"/>
    </source>
</evidence>
<dbReference type="EMBL" id="JAKIKS010000016">
    <property type="protein sequence ID" value="MCL1124042.1"/>
    <property type="molecule type" value="Genomic_DNA"/>
</dbReference>
<dbReference type="InterPro" id="IPR001123">
    <property type="entry name" value="LeuE-type"/>
</dbReference>
<dbReference type="PANTHER" id="PTHR30086:SF14">
    <property type="entry name" value="HOMOSERINE_HOMOSERINE LACTONE EFFLUX PROTEIN"/>
    <property type="match status" value="1"/>
</dbReference>
<accession>A0ABT0L8L8</accession>
<keyword evidence="3" id="KW-1003">Cell membrane</keyword>
<name>A0ABT0L8L8_9GAMM</name>
<keyword evidence="4 7" id="KW-0812">Transmembrane</keyword>
<evidence type="ECO:0000313" key="8">
    <source>
        <dbReference type="EMBL" id="MCL1124042.1"/>
    </source>
</evidence>
<sequence length="209" mass="22873">MNFDTWLLFSFAVLMIAISPGTMAVLSMNHGIHYGKKRSLITGFGSVSAAMLLMLASAAGLGAILSNAEYGFVILKWCGGAYLLFLGIKLLFSKNDGKGLHLEQKTTQGTPKGIFKQAFTVGISNPKDLLFFSALFPQFIDMSLPQLPQLLILALTWAIIDFSFVMIYASLANVLAPKLTESQKLHWFDRFSGAIFITLAGLLITRNNN</sequence>
<evidence type="ECO:0000256" key="4">
    <source>
        <dbReference type="ARBA" id="ARBA00022692"/>
    </source>
</evidence>
<feature type="transmembrane region" description="Helical" evidence="7">
    <location>
        <begin position="40"/>
        <end position="64"/>
    </location>
</feature>
<feature type="transmembrane region" description="Helical" evidence="7">
    <location>
        <begin position="6"/>
        <end position="28"/>
    </location>
</feature>
<evidence type="ECO:0000256" key="7">
    <source>
        <dbReference type="SAM" id="Phobius"/>
    </source>
</evidence>
<dbReference type="PANTHER" id="PTHR30086">
    <property type="entry name" value="ARGININE EXPORTER PROTEIN ARGO"/>
    <property type="match status" value="1"/>
</dbReference>
<dbReference type="Proteomes" id="UP001203423">
    <property type="component" value="Unassembled WGS sequence"/>
</dbReference>
<proteinExistence type="inferred from homology"/>
<gene>
    <name evidence="8" type="ORF">L2764_06015</name>
</gene>
<keyword evidence="5 7" id="KW-1133">Transmembrane helix</keyword>
<dbReference type="PIRSF" id="PIRSF006324">
    <property type="entry name" value="LeuE"/>
    <property type="match status" value="1"/>
</dbReference>
<feature type="transmembrane region" description="Helical" evidence="7">
    <location>
        <begin position="187"/>
        <end position="205"/>
    </location>
</feature>
<comment type="similarity">
    <text evidence="2">Belongs to the Rht family.</text>
</comment>
<dbReference type="RefSeq" id="WP_248939321.1">
    <property type="nucleotide sequence ID" value="NZ_JAKIKS010000016.1"/>
</dbReference>
<evidence type="ECO:0000256" key="3">
    <source>
        <dbReference type="ARBA" id="ARBA00022475"/>
    </source>
</evidence>
<evidence type="ECO:0000256" key="2">
    <source>
        <dbReference type="ARBA" id="ARBA00007928"/>
    </source>
</evidence>
<feature type="transmembrane region" description="Helical" evidence="7">
    <location>
        <begin position="70"/>
        <end position="92"/>
    </location>
</feature>
<protein>
    <submittedName>
        <fullName evidence="8">LysE family translocator</fullName>
    </submittedName>
</protein>